<keyword evidence="2" id="KW-1185">Reference proteome</keyword>
<proteinExistence type="predicted"/>
<organism evidence="1 2">
    <name type="scientific">Aaosphaeria arxii CBS 175.79</name>
    <dbReference type="NCBI Taxonomy" id="1450172"/>
    <lineage>
        <taxon>Eukaryota</taxon>
        <taxon>Fungi</taxon>
        <taxon>Dikarya</taxon>
        <taxon>Ascomycota</taxon>
        <taxon>Pezizomycotina</taxon>
        <taxon>Dothideomycetes</taxon>
        <taxon>Pleosporomycetidae</taxon>
        <taxon>Pleosporales</taxon>
        <taxon>Pleosporales incertae sedis</taxon>
        <taxon>Aaosphaeria</taxon>
    </lineage>
</organism>
<dbReference type="AlphaFoldDB" id="A0A6A5XC91"/>
<dbReference type="EMBL" id="ML978076">
    <property type="protein sequence ID" value="KAF2010529.1"/>
    <property type="molecule type" value="Genomic_DNA"/>
</dbReference>
<protein>
    <submittedName>
        <fullName evidence="1">Uncharacterized protein</fullName>
    </submittedName>
</protein>
<dbReference type="Proteomes" id="UP000799778">
    <property type="component" value="Unassembled WGS sequence"/>
</dbReference>
<dbReference type="RefSeq" id="XP_033378868.1">
    <property type="nucleotide sequence ID" value="XM_033534454.1"/>
</dbReference>
<reference evidence="1" key="1">
    <citation type="journal article" date="2020" name="Stud. Mycol.">
        <title>101 Dothideomycetes genomes: a test case for predicting lifestyles and emergence of pathogens.</title>
        <authorList>
            <person name="Haridas S."/>
            <person name="Albert R."/>
            <person name="Binder M."/>
            <person name="Bloem J."/>
            <person name="Labutti K."/>
            <person name="Salamov A."/>
            <person name="Andreopoulos B."/>
            <person name="Baker S."/>
            <person name="Barry K."/>
            <person name="Bills G."/>
            <person name="Bluhm B."/>
            <person name="Cannon C."/>
            <person name="Castanera R."/>
            <person name="Culley D."/>
            <person name="Daum C."/>
            <person name="Ezra D."/>
            <person name="Gonzalez J."/>
            <person name="Henrissat B."/>
            <person name="Kuo A."/>
            <person name="Liang C."/>
            <person name="Lipzen A."/>
            <person name="Lutzoni F."/>
            <person name="Magnuson J."/>
            <person name="Mondo S."/>
            <person name="Nolan M."/>
            <person name="Ohm R."/>
            <person name="Pangilinan J."/>
            <person name="Park H.-J."/>
            <person name="Ramirez L."/>
            <person name="Alfaro M."/>
            <person name="Sun H."/>
            <person name="Tritt A."/>
            <person name="Yoshinaga Y."/>
            <person name="Zwiers L.-H."/>
            <person name="Turgeon B."/>
            <person name="Goodwin S."/>
            <person name="Spatafora J."/>
            <person name="Crous P."/>
            <person name="Grigoriev I."/>
        </authorList>
    </citation>
    <scope>NUCLEOTIDE SEQUENCE</scope>
    <source>
        <strain evidence="1">CBS 175.79</strain>
    </source>
</reference>
<dbReference type="GeneID" id="54291851"/>
<evidence type="ECO:0000313" key="1">
    <source>
        <dbReference type="EMBL" id="KAF2010529.1"/>
    </source>
</evidence>
<evidence type="ECO:0000313" key="2">
    <source>
        <dbReference type="Proteomes" id="UP000799778"/>
    </source>
</evidence>
<name>A0A6A5XC91_9PLEO</name>
<gene>
    <name evidence="1" type="ORF">BU24DRAFT_59583</name>
</gene>
<sequence>MRYPLRSTPSRASRSRIIVFPVPFCSRCPFEHGFFQTFWPRTPPSPLTTIKTWAQPLGLKTSSTTARATPISHALAMFRQRPVSRLVLSKLYILSDAPSFPGSNRSCSISTVFCFLRLSSLVIHTLFQHTPTGWAAFPFFNRDIAEQSYQHHQASYRTLRHSNSPFLSELDSRRPIPSGHDSTDTITYFPISN</sequence>
<accession>A0A6A5XC91</accession>
<dbReference type="OrthoDB" id="10643958at2759"/>